<organism evidence="2 3">
    <name type="scientific">Tetracentron sinense</name>
    <name type="common">Spur-leaf</name>
    <dbReference type="NCBI Taxonomy" id="13715"/>
    <lineage>
        <taxon>Eukaryota</taxon>
        <taxon>Viridiplantae</taxon>
        <taxon>Streptophyta</taxon>
        <taxon>Embryophyta</taxon>
        <taxon>Tracheophyta</taxon>
        <taxon>Spermatophyta</taxon>
        <taxon>Magnoliopsida</taxon>
        <taxon>Trochodendrales</taxon>
        <taxon>Trochodendraceae</taxon>
        <taxon>Tetracentron</taxon>
    </lineage>
</organism>
<feature type="region of interest" description="Disordered" evidence="1">
    <location>
        <begin position="170"/>
        <end position="210"/>
    </location>
</feature>
<dbReference type="OMA" id="WFSLEDH"/>
<name>A0A835D3C2_TETSI</name>
<dbReference type="AlphaFoldDB" id="A0A835D3C2"/>
<reference evidence="2 3" key="1">
    <citation type="submission" date="2020-04" db="EMBL/GenBank/DDBJ databases">
        <title>Plant Genome Project.</title>
        <authorList>
            <person name="Zhang R.-G."/>
        </authorList>
    </citation>
    <scope>NUCLEOTIDE SEQUENCE [LARGE SCALE GENOMIC DNA]</scope>
    <source>
        <strain evidence="2">YNK0</strain>
        <tissue evidence="2">Leaf</tissue>
    </source>
</reference>
<dbReference type="Proteomes" id="UP000655225">
    <property type="component" value="Unassembled WGS sequence"/>
</dbReference>
<evidence type="ECO:0008006" key="4">
    <source>
        <dbReference type="Google" id="ProtNLM"/>
    </source>
</evidence>
<keyword evidence="3" id="KW-1185">Reference proteome</keyword>
<feature type="compositionally biased region" description="Low complexity" evidence="1">
    <location>
        <begin position="177"/>
        <end position="209"/>
    </location>
</feature>
<evidence type="ECO:0000313" key="2">
    <source>
        <dbReference type="EMBL" id="KAF8388531.1"/>
    </source>
</evidence>
<protein>
    <recommendedName>
        <fullName evidence="4">Biotin carboxyl carrier protein of acetyl-CoA carboxylase</fullName>
    </recommendedName>
</protein>
<comment type="caution">
    <text evidence="2">The sequence shown here is derived from an EMBL/GenBank/DDBJ whole genome shotgun (WGS) entry which is preliminary data.</text>
</comment>
<proteinExistence type="predicted"/>
<accession>A0A835D3C2</accession>
<gene>
    <name evidence="2" type="ORF">HHK36_027206</name>
</gene>
<evidence type="ECO:0000313" key="3">
    <source>
        <dbReference type="Proteomes" id="UP000655225"/>
    </source>
</evidence>
<dbReference type="OrthoDB" id="196847at2759"/>
<evidence type="ECO:0000256" key="1">
    <source>
        <dbReference type="SAM" id="MobiDB-lite"/>
    </source>
</evidence>
<dbReference type="EMBL" id="JABCRI010000020">
    <property type="protein sequence ID" value="KAF8388531.1"/>
    <property type="molecule type" value="Genomic_DNA"/>
</dbReference>
<sequence>MASSLTAAAASVTKTTSASPYPFIQCHCSHSKVSFTLSFKSKLRFSTKALRSNWKHSTLVKAQLDEVAAEGSSNAVKTPATESEVQELEEKNAKLLNEPSPAASASEESISEFLTQVASLVKLVDSRDIVELQLKQLDCEIIIRKKDALPQAPSPAPVVIMHSPSSPAVMPSAYQHVPTATGPAPSAPVSSSASTPAPSPPAAKSAKSSLQPLKCPMAGTFYRNPGPGEPPFVKVILLY</sequence>